<evidence type="ECO:0000313" key="2">
    <source>
        <dbReference type="Proteomes" id="UP000799640"/>
    </source>
</evidence>
<evidence type="ECO:0000313" key="1">
    <source>
        <dbReference type="EMBL" id="KAF2396369.1"/>
    </source>
</evidence>
<dbReference type="OrthoDB" id="1884855at2759"/>
<gene>
    <name evidence="1" type="ORF">EJ06DRAFT_534097</name>
</gene>
<dbReference type="Proteomes" id="UP000799640">
    <property type="component" value="Unassembled WGS sequence"/>
</dbReference>
<dbReference type="EMBL" id="ML996707">
    <property type="protein sequence ID" value="KAF2396369.1"/>
    <property type="molecule type" value="Genomic_DNA"/>
</dbReference>
<protein>
    <submittedName>
        <fullName evidence="1">Uncharacterized protein</fullName>
    </submittedName>
</protein>
<organism evidence="1 2">
    <name type="scientific">Trichodelitschia bisporula</name>
    <dbReference type="NCBI Taxonomy" id="703511"/>
    <lineage>
        <taxon>Eukaryota</taxon>
        <taxon>Fungi</taxon>
        <taxon>Dikarya</taxon>
        <taxon>Ascomycota</taxon>
        <taxon>Pezizomycotina</taxon>
        <taxon>Dothideomycetes</taxon>
        <taxon>Dothideomycetes incertae sedis</taxon>
        <taxon>Phaeotrichales</taxon>
        <taxon>Phaeotrichaceae</taxon>
        <taxon>Trichodelitschia</taxon>
    </lineage>
</organism>
<accession>A0A6G1HKI9</accession>
<proteinExistence type="predicted"/>
<keyword evidence="2" id="KW-1185">Reference proteome</keyword>
<name>A0A6G1HKI9_9PEZI</name>
<sequence>MNGKLDAIAACHEYIHIPTQGIISSHSSASVPTKCITHRNCPPSDMPDGAYQHHPQ</sequence>
<dbReference type="AlphaFoldDB" id="A0A6G1HKI9"/>
<reference evidence="1" key="1">
    <citation type="journal article" date="2020" name="Stud. Mycol.">
        <title>101 Dothideomycetes genomes: a test case for predicting lifestyles and emergence of pathogens.</title>
        <authorList>
            <person name="Haridas S."/>
            <person name="Albert R."/>
            <person name="Binder M."/>
            <person name="Bloem J."/>
            <person name="Labutti K."/>
            <person name="Salamov A."/>
            <person name="Andreopoulos B."/>
            <person name="Baker S."/>
            <person name="Barry K."/>
            <person name="Bills G."/>
            <person name="Bluhm B."/>
            <person name="Cannon C."/>
            <person name="Castanera R."/>
            <person name="Culley D."/>
            <person name="Daum C."/>
            <person name="Ezra D."/>
            <person name="Gonzalez J."/>
            <person name="Henrissat B."/>
            <person name="Kuo A."/>
            <person name="Liang C."/>
            <person name="Lipzen A."/>
            <person name="Lutzoni F."/>
            <person name="Magnuson J."/>
            <person name="Mondo S."/>
            <person name="Nolan M."/>
            <person name="Ohm R."/>
            <person name="Pangilinan J."/>
            <person name="Park H.-J."/>
            <person name="Ramirez L."/>
            <person name="Alfaro M."/>
            <person name="Sun H."/>
            <person name="Tritt A."/>
            <person name="Yoshinaga Y."/>
            <person name="Zwiers L.-H."/>
            <person name="Turgeon B."/>
            <person name="Goodwin S."/>
            <person name="Spatafora J."/>
            <person name="Crous P."/>
            <person name="Grigoriev I."/>
        </authorList>
    </citation>
    <scope>NUCLEOTIDE SEQUENCE</scope>
    <source>
        <strain evidence="1">CBS 262.69</strain>
    </source>
</reference>